<evidence type="ECO:0000259" key="3">
    <source>
        <dbReference type="PROSITE" id="PS50887"/>
    </source>
</evidence>
<comment type="caution">
    <text evidence="4">The sequence shown here is derived from an EMBL/GenBank/DDBJ whole genome shotgun (WGS) entry which is preliminary data.</text>
</comment>
<dbReference type="NCBIfam" id="TIGR00254">
    <property type="entry name" value="GGDEF"/>
    <property type="match status" value="1"/>
</dbReference>
<sequence length="654" mass="73026">MDLSQHAADGHQRLTAETHENARWWSFSTMGRAIVRNYRVWTSATRRRAMAEAYRPIVRGFLLPGAAYYFLVTWLHWRDESGTNLLILGGISLLTAVSYTVFRWGLLPAKRTSLQRLEIVGFVTNLLMYSNVVAYMLLNFEEQKLIYFVLMAVVFSTTGVTLRTTLTSVALSIGSLFWFSGQASPEVASQFVFIGLATSFASFGMASLLRKAILRQIDARLLADQLASRDSLTGIANRRSIFSRIEGLVEEQKPFWVGILDLDGFKSINDIYGHAVGDHVLCEVVERLKLRHKEGIDFGRIGGDEFAIVIEGGPSGAEVEAFGNSLIDDISREYDLQPLQLSISGTIGFAHFPTMGTTARQIYEKADFSLYHGKQFARHHSVIFTVNQDKEMRESLALERALREARMEEEFHLLFQPQHDVAAGRVVSFEALARWQSPVLGPVRPDRFIRAAERAGLIQQVTRVLFGKALDALDLWPDDITVSFNLSAQDLADRAFVFSLVAQVHGRAIDPARIEFEITETAVMKDIAASRVLLEDLSAAGFKIALDDFGSGYSSFEYIDQLPLDKVKIDKSFVRKVTDSATSREIVAGIITLCRNLDLKCVLEGVETEAEMSTLAPLAPQLIQGYLFGRPMPQRDVLRLLLKPERPVDDASAA</sequence>
<dbReference type="Gene3D" id="3.30.70.270">
    <property type="match status" value="1"/>
</dbReference>
<keyword evidence="1" id="KW-0812">Transmembrane</keyword>
<keyword evidence="1" id="KW-0472">Membrane</keyword>
<dbReference type="InterPro" id="IPR029787">
    <property type="entry name" value="Nucleotide_cyclase"/>
</dbReference>
<dbReference type="EMBL" id="JAUSUW010000002">
    <property type="protein sequence ID" value="MDQ0419980.1"/>
    <property type="molecule type" value="Genomic_DNA"/>
</dbReference>
<dbReference type="Pfam" id="PF00563">
    <property type="entry name" value="EAL"/>
    <property type="match status" value="1"/>
</dbReference>
<dbReference type="Gene3D" id="3.20.20.450">
    <property type="entry name" value="EAL domain"/>
    <property type="match status" value="1"/>
</dbReference>
<dbReference type="CDD" id="cd01948">
    <property type="entry name" value="EAL"/>
    <property type="match status" value="1"/>
</dbReference>
<dbReference type="SUPFAM" id="SSF141868">
    <property type="entry name" value="EAL domain-like"/>
    <property type="match status" value="1"/>
</dbReference>
<evidence type="ECO:0000259" key="2">
    <source>
        <dbReference type="PROSITE" id="PS50883"/>
    </source>
</evidence>
<dbReference type="CDD" id="cd01949">
    <property type="entry name" value="GGDEF"/>
    <property type="match status" value="1"/>
</dbReference>
<dbReference type="RefSeq" id="WP_307370003.1">
    <property type="nucleotide sequence ID" value="NZ_JAUSUW010000002.1"/>
</dbReference>
<dbReference type="Pfam" id="PF00990">
    <property type="entry name" value="GGDEF"/>
    <property type="match status" value="1"/>
</dbReference>
<gene>
    <name evidence="4" type="ORF">J2045_000993</name>
</gene>
<dbReference type="PROSITE" id="PS50883">
    <property type="entry name" value="EAL"/>
    <property type="match status" value="1"/>
</dbReference>
<dbReference type="SMART" id="SM00052">
    <property type="entry name" value="EAL"/>
    <property type="match status" value="1"/>
</dbReference>
<dbReference type="InterPro" id="IPR043128">
    <property type="entry name" value="Rev_trsase/Diguanyl_cyclase"/>
</dbReference>
<dbReference type="SMART" id="SM00267">
    <property type="entry name" value="GGDEF"/>
    <property type="match status" value="1"/>
</dbReference>
<accession>A0ABU0G5P1</accession>
<feature type="transmembrane region" description="Helical" evidence="1">
    <location>
        <begin position="119"/>
        <end position="140"/>
    </location>
</feature>
<evidence type="ECO:0000313" key="4">
    <source>
        <dbReference type="EMBL" id="MDQ0419980.1"/>
    </source>
</evidence>
<proteinExistence type="predicted"/>
<evidence type="ECO:0000256" key="1">
    <source>
        <dbReference type="SAM" id="Phobius"/>
    </source>
</evidence>
<dbReference type="PROSITE" id="PS50887">
    <property type="entry name" value="GGDEF"/>
    <property type="match status" value="1"/>
</dbReference>
<feature type="transmembrane region" description="Helical" evidence="1">
    <location>
        <begin position="191"/>
        <end position="209"/>
    </location>
</feature>
<dbReference type="InterPro" id="IPR001633">
    <property type="entry name" value="EAL_dom"/>
</dbReference>
<dbReference type="PANTHER" id="PTHR33121">
    <property type="entry name" value="CYCLIC DI-GMP PHOSPHODIESTERASE PDEF"/>
    <property type="match status" value="1"/>
</dbReference>
<feature type="domain" description="GGDEF" evidence="3">
    <location>
        <begin position="253"/>
        <end position="386"/>
    </location>
</feature>
<dbReference type="InterPro" id="IPR050706">
    <property type="entry name" value="Cyclic-di-GMP_PDE-like"/>
</dbReference>
<dbReference type="SUPFAM" id="SSF55073">
    <property type="entry name" value="Nucleotide cyclase"/>
    <property type="match status" value="1"/>
</dbReference>
<keyword evidence="1" id="KW-1133">Transmembrane helix</keyword>
<dbReference type="InterPro" id="IPR035919">
    <property type="entry name" value="EAL_sf"/>
</dbReference>
<dbReference type="InterPro" id="IPR000160">
    <property type="entry name" value="GGDEF_dom"/>
</dbReference>
<feature type="transmembrane region" description="Helical" evidence="1">
    <location>
        <begin position="146"/>
        <end position="179"/>
    </location>
</feature>
<feature type="domain" description="EAL" evidence="2">
    <location>
        <begin position="395"/>
        <end position="645"/>
    </location>
</feature>
<keyword evidence="5" id="KW-1185">Reference proteome</keyword>
<name>A0ABU0G5P1_9HYPH</name>
<dbReference type="Proteomes" id="UP001238496">
    <property type="component" value="Unassembled WGS sequence"/>
</dbReference>
<dbReference type="PANTHER" id="PTHR33121:SF71">
    <property type="entry name" value="OXYGEN SENSOR PROTEIN DOSP"/>
    <property type="match status" value="1"/>
</dbReference>
<reference evidence="4 5" key="1">
    <citation type="submission" date="2023-07" db="EMBL/GenBank/DDBJ databases">
        <title>Genomic Encyclopedia of Type Strains, Phase IV (KMG-IV): sequencing the most valuable type-strain genomes for metagenomic binning, comparative biology and taxonomic classification.</title>
        <authorList>
            <person name="Goeker M."/>
        </authorList>
    </citation>
    <scope>NUCLEOTIDE SEQUENCE [LARGE SCALE GENOMIC DNA]</scope>
    <source>
        <strain evidence="4 5">DSM 1111</strain>
    </source>
</reference>
<protein>
    <submittedName>
        <fullName evidence="4">Diguanylate cyclase (GGDEF)-like protein</fullName>
    </submittedName>
</protein>
<evidence type="ECO:0000313" key="5">
    <source>
        <dbReference type="Proteomes" id="UP001238496"/>
    </source>
</evidence>
<organism evidence="4 5">
    <name type="scientific">Peteryoungia aggregata LMG 23059</name>
    <dbReference type="NCBI Taxonomy" id="1368425"/>
    <lineage>
        <taxon>Bacteria</taxon>
        <taxon>Pseudomonadati</taxon>
        <taxon>Pseudomonadota</taxon>
        <taxon>Alphaproteobacteria</taxon>
        <taxon>Hyphomicrobiales</taxon>
        <taxon>Rhizobiaceae</taxon>
        <taxon>Peteryoungia</taxon>
    </lineage>
</organism>
<feature type="transmembrane region" description="Helical" evidence="1">
    <location>
        <begin position="83"/>
        <end position="107"/>
    </location>
</feature>
<feature type="transmembrane region" description="Helical" evidence="1">
    <location>
        <begin position="56"/>
        <end position="77"/>
    </location>
</feature>